<name>A0A915Q184_9BILA</name>
<evidence type="ECO:0000313" key="1">
    <source>
        <dbReference type="Proteomes" id="UP000887581"/>
    </source>
</evidence>
<sequence>MSSEISETEQSFNDTWKQLNFSENTYDFTKVEKGLLFLATGIGNLIGTYPVIVLEEELGIR</sequence>
<proteinExistence type="predicted"/>
<dbReference type="AlphaFoldDB" id="A0A915Q184"/>
<organism evidence="1 2">
    <name type="scientific">Setaria digitata</name>
    <dbReference type="NCBI Taxonomy" id="48799"/>
    <lineage>
        <taxon>Eukaryota</taxon>
        <taxon>Metazoa</taxon>
        <taxon>Ecdysozoa</taxon>
        <taxon>Nematoda</taxon>
        <taxon>Chromadorea</taxon>
        <taxon>Rhabditida</taxon>
        <taxon>Spirurina</taxon>
        <taxon>Spiruromorpha</taxon>
        <taxon>Filarioidea</taxon>
        <taxon>Setariidae</taxon>
        <taxon>Setaria</taxon>
    </lineage>
</organism>
<protein>
    <submittedName>
        <fullName evidence="2">Uncharacterized protein</fullName>
    </submittedName>
</protein>
<evidence type="ECO:0000313" key="2">
    <source>
        <dbReference type="WBParaSite" id="sdigi.contig444.g8365.t1"/>
    </source>
</evidence>
<dbReference type="Proteomes" id="UP000887581">
    <property type="component" value="Unplaced"/>
</dbReference>
<reference evidence="2" key="1">
    <citation type="submission" date="2022-11" db="UniProtKB">
        <authorList>
            <consortium name="WormBaseParasite"/>
        </authorList>
    </citation>
    <scope>IDENTIFICATION</scope>
</reference>
<keyword evidence="1" id="KW-1185">Reference proteome</keyword>
<accession>A0A915Q184</accession>
<dbReference type="WBParaSite" id="sdigi.contig444.g8365.t1">
    <property type="protein sequence ID" value="sdigi.contig444.g8365.t1"/>
    <property type="gene ID" value="sdigi.contig444.g8365"/>
</dbReference>